<sequence>MDVKEPLLLSSHQLPPDEEAFFRIRDVFQKLKEKLNELALVLAAAQDLEPLPEFTKSLDDLRKLATDQCFSSIQIVENTRMYAEKILELVKPPPQPPNDNELLDPAVYMPSRCRKIVEKCDQVMIGMEKLGQEVSLTVYRMTAALNDGKSRNKRRAALIFTEENAKTVNGVVEAAKNGRSALRDVRNRFEELKNNYPKLGSSLKSGALSQAEIDLIRQKWGALTALVRVKESFNVIHNDLQSAPPLVDATLVSLLQEAQRQDTSDHATPAAITASHAPATAPSDAVNIPIPQLSRWQRWRQRIAYFLFLKWLRKV</sequence>
<dbReference type="Proteomes" id="UP001213000">
    <property type="component" value="Unassembled WGS sequence"/>
</dbReference>
<gene>
    <name evidence="1" type="ORF">NP233_g894</name>
</gene>
<dbReference type="EMBL" id="JANIEX010000028">
    <property type="protein sequence ID" value="KAJ3575730.1"/>
    <property type="molecule type" value="Genomic_DNA"/>
</dbReference>
<proteinExistence type="predicted"/>
<dbReference type="AlphaFoldDB" id="A0AAD5YWC4"/>
<organism evidence="1 2">
    <name type="scientific">Leucocoprinus birnbaumii</name>
    <dbReference type="NCBI Taxonomy" id="56174"/>
    <lineage>
        <taxon>Eukaryota</taxon>
        <taxon>Fungi</taxon>
        <taxon>Dikarya</taxon>
        <taxon>Basidiomycota</taxon>
        <taxon>Agaricomycotina</taxon>
        <taxon>Agaricomycetes</taxon>
        <taxon>Agaricomycetidae</taxon>
        <taxon>Agaricales</taxon>
        <taxon>Agaricineae</taxon>
        <taxon>Agaricaceae</taxon>
        <taxon>Leucocoprinus</taxon>
    </lineage>
</organism>
<accession>A0AAD5YWC4</accession>
<evidence type="ECO:0000313" key="2">
    <source>
        <dbReference type="Proteomes" id="UP001213000"/>
    </source>
</evidence>
<evidence type="ECO:0000313" key="1">
    <source>
        <dbReference type="EMBL" id="KAJ3575730.1"/>
    </source>
</evidence>
<reference evidence="1" key="1">
    <citation type="submission" date="2022-07" db="EMBL/GenBank/DDBJ databases">
        <title>Genome Sequence of Leucocoprinus birnbaumii.</title>
        <authorList>
            <person name="Buettner E."/>
        </authorList>
    </citation>
    <scope>NUCLEOTIDE SEQUENCE</scope>
    <source>
        <strain evidence="1">VT141</strain>
    </source>
</reference>
<keyword evidence="2" id="KW-1185">Reference proteome</keyword>
<protein>
    <submittedName>
        <fullName evidence="1">Uncharacterized protein</fullName>
    </submittedName>
</protein>
<comment type="caution">
    <text evidence="1">The sequence shown here is derived from an EMBL/GenBank/DDBJ whole genome shotgun (WGS) entry which is preliminary data.</text>
</comment>
<name>A0AAD5YWC4_9AGAR</name>